<dbReference type="OrthoDB" id="2082267at2"/>
<name>A0A4R1M974_9FIRM</name>
<protein>
    <submittedName>
        <fullName evidence="1">Uncharacterized protein</fullName>
    </submittedName>
</protein>
<dbReference type="EMBL" id="SMGQ01000018">
    <property type="protein sequence ID" value="TCK87920.1"/>
    <property type="molecule type" value="Genomic_DNA"/>
</dbReference>
<proteinExistence type="predicted"/>
<keyword evidence="2" id="KW-1185">Reference proteome</keyword>
<dbReference type="PROSITE" id="PS51257">
    <property type="entry name" value="PROKAR_LIPOPROTEIN"/>
    <property type="match status" value="1"/>
</dbReference>
<reference evidence="1 2" key="1">
    <citation type="submission" date="2019-03" db="EMBL/GenBank/DDBJ databases">
        <title>Genomic Encyclopedia of Type Strains, Phase IV (KMG-IV): sequencing the most valuable type-strain genomes for metagenomic binning, comparative biology and taxonomic classification.</title>
        <authorList>
            <person name="Goeker M."/>
        </authorList>
    </citation>
    <scope>NUCLEOTIDE SEQUENCE [LARGE SCALE GENOMIC DNA]</scope>
    <source>
        <strain evidence="1 2">DSM 24176</strain>
    </source>
</reference>
<dbReference type="RefSeq" id="WP_132283412.1">
    <property type="nucleotide sequence ID" value="NZ_SMGQ01000018.1"/>
</dbReference>
<evidence type="ECO:0000313" key="2">
    <source>
        <dbReference type="Proteomes" id="UP000294545"/>
    </source>
</evidence>
<gene>
    <name evidence="1" type="ORF">EDC19_2764</name>
</gene>
<dbReference type="AlphaFoldDB" id="A0A4R1M974"/>
<organism evidence="1 2">
    <name type="scientific">Natranaerovirga hydrolytica</name>
    <dbReference type="NCBI Taxonomy" id="680378"/>
    <lineage>
        <taxon>Bacteria</taxon>
        <taxon>Bacillati</taxon>
        <taxon>Bacillota</taxon>
        <taxon>Clostridia</taxon>
        <taxon>Lachnospirales</taxon>
        <taxon>Natranaerovirgaceae</taxon>
        <taxon>Natranaerovirga</taxon>
    </lineage>
</organism>
<evidence type="ECO:0000313" key="1">
    <source>
        <dbReference type="EMBL" id="TCK87920.1"/>
    </source>
</evidence>
<dbReference type="Proteomes" id="UP000294545">
    <property type="component" value="Unassembled WGS sequence"/>
</dbReference>
<sequence length="313" mass="37234">MKKMLVGILLMSLTLVGCNSTGYETYDQAMSNYASIKEGKETVNMYFDITFNEDDLTREELEEWISYERMDMEMDMAYNEYQAIANNYIYFGGVGMNSRFYQNEDDIYLEIPLFNEIINIEMPKDIKMFSFEKETMEYVKEQWIEVLEEDDVIVEENTILTTSQGNVKAKRLNIHMSEDQLKKVFNIIFEEVLKSVVSYADLDLSNLNEAEVLEWIKDIKKQIENMNLKSFKGEVFIDYDGYPIYQLYELDIELNGIHEIENINIVFEEELIEYHTPQELVFPDFEGLEIRNIEELIQEEMKENDFIEYWIIN</sequence>
<comment type="caution">
    <text evidence="1">The sequence shown here is derived from an EMBL/GenBank/DDBJ whole genome shotgun (WGS) entry which is preliminary data.</text>
</comment>
<accession>A0A4R1M974</accession>